<accession>A0A1H6W5H1</accession>
<feature type="binding site" evidence="5">
    <location>
        <position position="161"/>
    </location>
    <ligand>
        <name>Zn(2+)</name>
        <dbReference type="ChEBI" id="CHEBI:29105"/>
    </ligand>
</feature>
<comment type="cofactor">
    <cofactor evidence="5">
        <name>Zn(2+)</name>
        <dbReference type="ChEBI" id="CHEBI:29105"/>
    </cofactor>
    <text evidence="5">Binds 1 zinc ion per subunit.</text>
</comment>
<keyword evidence="1 5" id="KW-0963">Cytoplasm</keyword>
<dbReference type="GO" id="GO:0005737">
    <property type="term" value="C:cytoplasm"/>
    <property type="evidence" value="ECO:0007669"/>
    <property type="project" value="UniProtKB-SubCell"/>
</dbReference>
<sequence length="174" mass="19348">MTPDLRFPIGPAPAISSLTADERRAGLAALRALPGEFAAALAGLSDAQLDAPYREGGWTLRQVAHHVPDSHLNAYVRTKLALTEDEPVIKPYEEALWAGLPDRRLPPASSLELLRGLHVRWVALLENLPESGWQRRFLHPVNGPTTLDGLLAYYAWHGQHHAAHVTRLRGQERW</sequence>
<gene>
    <name evidence="7" type="ORF">SAMN04488058_10427</name>
</gene>
<dbReference type="RefSeq" id="WP_092263813.1">
    <property type="nucleotide sequence ID" value="NZ_FNZA01000004.1"/>
</dbReference>
<dbReference type="NCBIfam" id="NF009807">
    <property type="entry name" value="PRK13291.1"/>
    <property type="match status" value="1"/>
</dbReference>
<evidence type="ECO:0000313" key="8">
    <source>
        <dbReference type="Proteomes" id="UP000199223"/>
    </source>
</evidence>
<comment type="subcellular location">
    <subcellularLocation>
        <location evidence="5">Cytoplasm</location>
    </subcellularLocation>
</comment>
<dbReference type="InterPro" id="IPR024775">
    <property type="entry name" value="DinB-like"/>
</dbReference>
<evidence type="ECO:0000313" key="7">
    <source>
        <dbReference type="EMBL" id="SEJ11016.1"/>
    </source>
</evidence>
<reference evidence="8" key="1">
    <citation type="submission" date="2016-10" db="EMBL/GenBank/DDBJ databases">
        <authorList>
            <person name="Varghese N."/>
            <person name="Submissions S."/>
        </authorList>
    </citation>
    <scope>NUCLEOTIDE SEQUENCE [LARGE SCALE GENOMIC DNA]</scope>
    <source>
        <strain evidence="8">CGMCC 1.10218</strain>
    </source>
</reference>
<dbReference type="Proteomes" id="UP000199223">
    <property type="component" value="Unassembled WGS sequence"/>
</dbReference>
<name>A0A1H6W5H1_9DEIO</name>
<protein>
    <recommendedName>
        <fullName evidence="5">Putative metal-dependent hydrolase SAMN04488058_10427</fullName>
        <ecNumber evidence="5">3.-.-.-</ecNumber>
    </recommendedName>
</protein>
<evidence type="ECO:0000256" key="4">
    <source>
        <dbReference type="ARBA" id="ARBA00022833"/>
    </source>
</evidence>
<keyword evidence="4 5" id="KW-0862">Zinc</keyword>
<organism evidence="7 8">
    <name type="scientific">Deinococcus reticulitermitis</name>
    <dbReference type="NCBI Taxonomy" id="856736"/>
    <lineage>
        <taxon>Bacteria</taxon>
        <taxon>Thermotogati</taxon>
        <taxon>Deinococcota</taxon>
        <taxon>Deinococci</taxon>
        <taxon>Deinococcales</taxon>
        <taxon>Deinococcaceae</taxon>
        <taxon>Deinococcus</taxon>
    </lineage>
</organism>
<comment type="subunit">
    <text evidence="5">Homodimer.</text>
</comment>
<feature type="binding site" evidence="5">
    <location>
        <position position="66"/>
    </location>
    <ligand>
        <name>Zn(2+)</name>
        <dbReference type="ChEBI" id="CHEBI:29105"/>
    </ligand>
</feature>
<dbReference type="AlphaFoldDB" id="A0A1H6W5H1"/>
<dbReference type="GO" id="GO:0008270">
    <property type="term" value="F:zinc ion binding"/>
    <property type="evidence" value="ECO:0007669"/>
    <property type="project" value="UniProtKB-UniRule"/>
</dbReference>
<dbReference type="SUPFAM" id="SSF109854">
    <property type="entry name" value="DinB/YfiT-like putative metalloenzymes"/>
    <property type="match status" value="1"/>
</dbReference>
<comment type="similarity">
    <text evidence="5">Belongs to the metal hydrolase YfiT family.</text>
</comment>
<evidence type="ECO:0000256" key="5">
    <source>
        <dbReference type="HAMAP-Rule" id="MF_01256"/>
    </source>
</evidence>
<dbReference type="GO" id="GO:0016787">
    <property type="term" value="F:hydrolase activity"/>
    <property type="evidence" value="ECO:0007669"/>
    <property type="project" value="UniProtKB-UniRule"/>
</dbReference>
<dbReference type="STRING" id="856736.SAMN04488058_10427"/>
<dbReference type="EMBL" id="FNZA01000004">
    <property type="protein sequence ID" value="SEJ11016.1"/>
    <property type="molecule type" value="Genomic_DNA"/>
</dbReference>
<dbReference type="OrthoDB" id="9796039at2"/>
<dbReference type="InterPro" id="IPR023774">
    <property type="entry name" value="Put_metal_dep_hydrolase_YfiT"/>
</dbReference>
<dbReference type="InterPro" id="IPR034660">
    <property type="entry name" value="DinB/YfiT-like"/>
</dbReference>
<keyword evidence="3 5" id="KW-0378">Hydrolase</keyword>
<dbReference type="EC" id="3.-.-.-" evidence="5"/>
<dbReference type="Pfam" id="PF12867">
    <property type="entry name" value="DinB_2"/>
    <property type="match status" value="1"/>
</dbReference>
<keyword evidence="8" id="KW-1185">Reference proteome</keyword>
<comment type="function">
    <text evidence="5">Possible metal-dependent hydrolase.</text>
</comment>
<proteinExistence type="inferred from homology"/>
<keyword evidence="2 5" id="KW-0479">Metal-binding</keyword>
<dbReference type="Gene3D" id="1.20.120.450">
    <property type="entry name" value="dinb family like domain"/>
    <property type="match status" value="1"/>
</dbReference>
<feature type="binding site" evidence="5">
    <location>
        <position position="157"/>
    </location>
    <ligand>
        <name>Zn(2+)</name>
        <dbReference type="ChEBI" id="CHEBI:29105"/>
    </ligand>
</feature>
<feature type="domain" description="DinB-like" evidence="6">
    <location>
        <begin position="30"/>
        <end position="164"/>
    </location>
</feature>
<evidence type="ECO:0000256" key="1">
    <source>
        <dbReference type="ARBA" id="ARBA00022490"/>
    </source>
</evidence>
<dbReference type="HAMAP" id="MF_01256">
    <property type="entry name" value="YfiT_hydrol"/>
    <property type="match status" value="1"/>
</dbReference>
<evidence type="ECO:0000256" key="3">
    <source>
        <dbReference type="ARBA" id="ARBA00022801"/>
    </source>
</evidence>
<evidence type="ECO:0000256" key="2">
    <source>
        <dbReference type="ARBA" id="ARBA00022723"/>
    </source>
</evidence>
<evidence type="ECO:0000259" key="6">
    <source>
        <dbReference type="Pfam" id="PF12867"/>
    </source>
</evidence>